<name>A0A6V7H8J9_9HYME</name>
<proteinExistence type="predicted"/>
<reference evidence="2" key="1">
    <citation type="submission" date="2020-07" db="EMBL/GenBank/DDBJ databases">
        <authorList>
            <person name="Nazaruddin N."/>
        </authorList>
    </citation>
    <scope>NUCLEOTIDE SEQUENCE</scope>
</reference>
<protein>
    <submittedName>
        <fullName evidence="2">Uncharacterized protein</fullName>
    </submittedName>
</protein>
<dbReference type="AlphaFoldDB" id="A0A6V7H8J9"/>
<dbReference type="OrthoDB" id="6093641at2759"/>
<feature type="compositionally biased region" description="Basic and acidic residues" evidence="1">
    <location>
        <begin position="31"/>
        <end position="42"/>
    </location>
</feature>
<dbReference type="Proteomes" id="UP000752696">
    <property type="component" value="Unassembled WGS sequence"/>
</dbReference>
<evidence type="ECO:0000256" key="1">
    <source>
        <dbReference type="SAM" id="MobiDB-lite"/>
    </source>
</evidence>
<comment type="caution">
    <text evidence="2">The sequence shown here is derived from an EMBL/GenBank/DDBJ whole genome shotgun (WGS) entry which is preliminary data.</text>
</comment>
<feature type="non-terminal residue" evidence="2">
    <location>
        <position position="1"/>
    </location>
</feature>
<organism evidence="2 3">
    <name type="scientific">Heterotrigona itama</name>
    <dbReference type="NCBI Taxonomy" id="395501"/>
    <lineage>
        <taxon>Eukaryota</taxon>
        <taxon>Metazoa</taxon>
        <taxon>Ecdysozoa</taxon>
        <taxon>Arthropoda</taxon>
        <taxon>Hexapoda</taxon>
        <taxon>Insecta</taxon>
        <taxon>Pterygota</taxon>
        <taxon>Neoptera</taxon>
        <taxon>Endopterygota</taxon>
        <taxon>Hymenoptera</taxon>
        <taxon>Apocrita</taxon>
        <taxon>Aculeata</taxon>
        <taxon>Apoidea</taxon>
        <taxon>Anthophila</taxon>
        <taxon>Apidae</taxon>
        <taxon>Heterotrigona</taxon>
    </lineage>
</organism>
<feature type="region of interest" description="Disordered" evidence="1">
    <location>
        <begin position="31"/>
        <end position="51"/>
    </location>
</feature>
<accession>A0A6V7H8J9</accession>
<gene>
    <name evidence="2" type="ORF">MHI_LOCUS622851</name>
</gene>
<dbReference type="EMBL" id="CAJDYZ010009073">
    <property type="protein sequence ID" value="CAD1476142.1"/>
    <property type="molecule type" value="Genomic_DNA"/>
</dbReference>
<evidence type="ECO:0000313" key="2">
    <source>
        <dbReference type="EMBL" id="CAD1476142.1"/>
    </source>
</evidence>
<sequence>SSPREQNAAVQQQRSRYQSIVPAFYLAERSEKGAREKDRLSRNLDQIGGGNLLRRGLSSAMERGGSFDGQRWLSSRRNLDQIGGGNLLRSAADRGERNLDSIGGGNLVRDADESSAFRRNLDQIGGGNLVRDLANNDNA</sequence>
<evidence type="ECO:0000313" key="3">
    <source>
        <dbReference type="Proteomes" id="UP000752696"/>
    </source>
</evidence>
<keyword evidence="3" id="KW-1185">Reference proteome</keyword>